<protein>
    <submittedName>
        <fullName evidence="1">Uncharacterized protein</fullName>
    </submittedName>
</protein>
<keyword evidence="2" id="KW-1185">Reference proteome</keyword>
<comment type="caution">
    <text evidence="1">The sequence shown here is derived from an EMBL/GenBank/DDBJ whole genome shotgun (WGS) entry which is preliminary data.</text>
</comment>
<name>A0AAV5QG86_9ASCO</name>
<dbReference type="AlphaFoldDB" id="A0AAV5QG86"/>
<sequence length="62" mass="7149">MYLNFNELIFHTYISKSSHSIRRFNCSIFLTSPRVLSPLDPHLSPNLQLYGNGKNFSTRSST</sequence>
<dbReference type="Proteomes" id="UP001360560">
    <property type="component" value="Unassembled WGS sequence"/>
</dbReference>
<gene>
    <name evidence="1" type="ORF">DASC09_009410</name>
</gene>
<accession>A0AAV5QG86</accession>
<evidence type="ECO:0000313" key="2">
    <source>
        <dbReference type="Proteomes" id="UP001360560"/>
    </source>
</evidence>
<dbReference type="EMBL" id="BTFZ01000002">
    <property type="protein sequence ID" value="GMM33616.1"/>
    <property type="molecule type" value="Genomic_DNA"/>
</dbReference>
<organism evidence="1 2">
    <name type="scientific">Saccharomycopsis crataegensis</name>
    <dbReference type="NCBI Taxonomy" id="43959"/>
    <lineage>
        <taxon>Eukaryota</taxon>
        <taxon>Fungi</taxon>
        <taxon>Dikarya</taxon>
        <taxon>Ascomycota</taxon>
        <taxon>Saccharomycotina</taxon>
        <taxon>Saccharomycetes</taxon>
        <taxon>Saccharomycopsidaceae</taxon>
        <taxon>Saccharomycopsis</taxon>
    </lineage>
</organism>
<evidence type="ECO:0000313" key="1">
    <source>
        <dbReference type="EMBL" id="GMM33616.1"/>
    </source>
</evidence>
<proteinExistence type="predicted"/>
<dbReference type="GeneID" id="90071595"/>
<reference evidence="1 2" key="1">
    <citation type="journal article" date="2023" name="Elife">
        <title>Identification of key yeast species and microbe-microbe interactions impacting larval growth of Drosophila in the wild.</title>
        <authorList>
            <person name="Mure A."/>
            <person name="Sugiura Y."/>
            <person name="Maeda R."/>
            <person name="Honda K."/>
            <person name="Sakurai N."/>
            <person name="Takahashi Y."/>
            <person name="Watada M."/>
            <person name="Katoh T."/>
            <person name="Gotoh A."/>
            <person name="Gotoh Y."/>
            <person name="Taniguchi I."/>
            <person name="Nakamura K."/>
            <person name="Hayashi T."/>
            <person name="Katayama T."/>
            <person name="Uemura T."/>
            <person name="Hattori Y."/>
        </authorList>
    </citation>
    <scope>NUCLEOTIDE SEQUENCE [LARGE SCALE GENOMIC DNA]</scope>
    <source>
        <strain evidence="1 2">SC-9</strain>
    </source>
</reference>
<dbReference type="RefSeq" id="XP_064850616.1">
    <property type="nucleotide sequence ID" value="XM_064994544.1"/>
</dbReference>